<dbReference type="InterPro" id="IPR045865">
    <property type="entry name" value="ACT-like_dom_sf"/>
</dbReference>
<protein>
    <recommendedName>
        <fullName evidence="1">UPF0735 ACT domain-containing protein IAB63_11335</fullName>
    </recommendedName>
</protein>
<feature type="domain" description="ACT" evidence="2">
    <location>
        <begin position="71"/>
        <end position="146"/>
    </location>
</feature>
<dbReference type="SUPFAM" id="SSF55021">
    <property type="entry name" value="ACT-like"/>
    <property type="match status" value="1"/>
</dbReference>
<name>A0A9D1KX21_9FIRM</name>
<dbReference type="PROSITE" id="PS51671">
    <property type="entry name" value="ACT"/>
    <property type="match status" value="1"/>
</dbReference>
<dbReference type="Proteomes" id="UP000824164">
    <property type="component" value="Unassembled WGS sequence"/>
</dbReference>
<sequence>MKKHIDYYVVKKKALPEVLLKVAEAKWLLDSERVSTIQEAADKVGISRSSFYKYKDDIFPFHDSSMGRSITIMLQLDDEPGVLSGILKCVADYQANILTIHQAIPINGVTSVTMSIEVLRSTGDVSELMNALEQIGGVHYLKILSRE</sequence>
<dbReference type="HAMAP" id="MF_00707">
    <property type="entry name" value="UPF0735"/>
    <property type="match status" value="1"/>
</dbReference>
<evidence type="ECO:0000259" key="2">
    <source>
        <dbReference type="PROSITE" id="PS51671"/>
    </source>
</evidence>
<dbReference type="Gene3D" id="3.30.70.260">
    <property type="match status" value="1"/>
</dbReference>
<dbReference type="Pfam" id="PF13291">
    <property type="entry name" value="ACT_4"/>
    <property type="match status" value="1"/>
</dbReference>
<dbReference type="InterPro" id="IPR008310">
    <property type="entry name" value="UPF0735_ACT_dom-cont"/>
</dbReference>
<comment type="caution">
    <text evidence="3">The sequence shown here is derived from an EMBL/GenBank/DDBJ whole genome shotgun (WGS) entry which is preliminary data.</text>
</comment>
<dbReference type="EMBL" id="DVLT01000075">
    <property type="protein sequence ID" value="HIU03831.1"/>
    <property type="molecule type" value="Genomic_DNA"/>
</dbReference>
<organism evidence="3 4">
    <name type="scientific">Candidatus Onthocola gallistercoris</name>
    <dbReference type="NCBI Taxonomy" id="2840876"/>
    <lineage>
        <taxon>Bacteria</taxon>
        <taxon>Bacillati</taxon>
        <taxon>Bacillota</taxon>
        <taxon>Bacilli</taxon>
        <taxon>Candidatus Onthocola</taxon>
    </lineage>
</organism>
<dbReference type="AlphaFoldDB" id="A0A9D1KX21"/>
<evidence type="ECO:0000313" key="3">
    <source>
        <dbReference type="EMBL" id="HIU03831.1"/>
    </source>
</evidence>
<dbReference type="NCBIfam" id="NF003361">
    <property type="entry name" value="PRK04435.1"/>
    <property type="match status" value="1"/>
</dbReference>
<evidence type="ECO:0000256" key="1">
    <source>
        <dbReference type="HAMAP-Rule" id="MF_00707"/>
    </source>
</evidence>
<proteinExistence type="inferred from homology"/>
<comment type="similarity">
    <text evidence="1">Belongs to the UPF0735 family.</text>
</comment>
<accession>A0A9D1KX21</accession>
<evidence type="ECO:0000313" key="4">
    <source>
        <dbReference type="Proteomes" id="UP000824164"/>
    </source>
</evidence>
<gene>
    <name evidence="3" type="ORF">IAB63_11335</name>
</gene>
<dbReference type="InterPro" id="IPR002912">
    <property type="entry name" value="ACT_dom"/>
</dbReference>
<dbReference type="PIRSF" id="PIRSF025624">
    <property type="entry name" value="ACT_PheB"/>
    <property type="match status" value="1"/>
</dbReference>
<reference evidence="3" key="1">
    <citation type="submission" date="2020-10" db="EMBL/GenBank/DDBJ databases">
        <authorList>
            <person name="Gilroy R."/>
        </authorList>
    </citation>
    <scope>NUCLEOTIDE SEQUENCE</scope>
    <source>
        <strain evidence="3">CHK187-14744</strain>
    </source>
</reference>
<reference evidence="3" key="2">
    <citation type="journal article" date="2021" name="PeerJ">
        <title>Extensive microbial diversity within the chicken gut microbiome revealed by metagenomics and culture.</title>
        <authorList>
            <person name="Gilroy R."/>
            <person name="Ravi A."/>
            <person name="Getino M."/>
            <person name="Pursley I."/>
            <person name="Horton D.L."/>
            <person name="Alikhan N.F."/>
            <person name="Baker D."/>
            <person name="Gharbi K."/>
            <person name="Hall N."/>
            <person name="Watson M."/>
            <person name="Adriaenssens E.M."/>
            <person name="Foster-Nyarko E."/>
            <person name="Jarju S."/>
            <person name="Secka A."/>
            <person name="Antonio M."/>
            <person name="Oren A."/>
            <person name="Chaudhuri R.R."/>
            <person name="La Ragione R."/>
            <person name="Hildebrand F."/>
            <person name="Pallen M.J."/>
        </authorList>
    </citation>
    <scope>NUCLEOTIDE SEQUENCE</scope>
    <source>
        <strain evidence="3">CHK187-14744</strain>
    </source>
</reference>